<sequence>MEASTSSPPRSDYPEQSNGLVSTSTEDASAKYTIIAHRPFGRRPASGHEGCPVSRARALQSPPTERSKPKAPRGCGPLTDSITLTFDHLGPSEATPRAVPVLASGQAPMRPDTQRPNQTHRLRPA</sequence>
<accession>A0A9P5LBF9</accession>
<organism evidence="2 3">
    <name type="scientific">Cylindrodendrum hubeiense</name>
    <dbReference type="NCBI Taxonomy" id="595255"/>
    <lineage>
        <taxon>Eukaryota</taxon>
        <taxon>Fungi</taxon>
        <taxon>Dikarya</taxon>
        <taxon>Ascomycota</taxon>
        <taxon>Pezizomycotina</taxon>
        <taxon>Sordariomycetes</taxon>
        <taxon>Hypocreomycetidae</taxon>
        <taxon>Hypocreales</taxon>
        <taxon>Nectriaceae</taxon>
        <taxon>Cylindrodendrum</taxon>
    </lineage>
</organism>
<gene>
    <name evidence="2" type="ORF">G7Z17_g11630</name>
</gene>
<dbReference type="AlphaFoldDB" id="A0A9P5LBF9"/>
<feature type="region of interest" description="Disordered" evidence="1">
    <location>
        <begin position="1"/>
        <end position="125"/>
    </location>
</feature>
<evidence type="ECO:0000313" key="3">
    <source>
        <dbReference type="Proteomes" id="UP000722485"/>
    </source>
</evidence>
<protein>
    <submittedName>
        <fullName evidence="2">Uncharacterized protein</fullName>
    </submittedName>
</protein>
<comment type="caution">
    <text evidence="2">The sequence shown here is derived from an EMBL/GenBank/DDBJ whole genome shotgun (WGS) entry which is preliminary data.</text>
</comment>
<reference evidence="2" key="1">
    <citation type="submission" date="2020-03" db="EMBL/GenBank/DDBJ databases">
        <title>Draft Genome Sequence of Cylindrodendrum hubeiense.</title>
        <authorList>
            <person name="Buettner E."/>
            <person name="Kellner H."/>
        </authorList>
    </citation>
    <scope>NUCLEOTIDE SEQUENCE</scope>
    <source>
        <strain evidence="2">IHI 201604</strain>
    </source>
</reference>
<keyword evidence="3" id="KW-1185">Reference proteome</keyword>
<dbReference type="EMBL" id="JAANBB010000453">
    <property type="protein sequence ID" value="KAF7542373.1"/>
    <property type="molecule type" value="Genomic_DNA"/>
</dbReference>
<feature type="compositionally biased region" description="Polar residues" evidence="1">
    <location>
        <begin position="1"/>
        <end position="27"/>
    </location>
</feature>
<dbReference type="Proteomes" id="UP000722485">
    <property type="component" value="Unassembled WGS sequence"/>
</dbReference>
<proteinExistence type="predicted"/>
<name>A0A9P5LBF9_9HYPO</name>
<evidence type="ECO:0000313" key="2">
    <source>
        <dbReference type="EMBL" id="KAF7542373.1"/>
    </source>
</evidence>
<evidence type="ECO:0000256" key="1">
    <source>
        <dbReference type="SAM" id="MobiDB-lite"/>
    </source>
</evidence>